<gene>
    <name evidence="4" type="ORF">AMAG_01539</name>
</gene>
<evidence type="ECO:0000256" key="1">
    <source>
        <dbReference type="ARBA" id="ARBA00022658"/>
    </source>
</evidence>
<dbReference type="Gene3D" id="1.20.870.10">
    <property type="entry name" value="Son of sevenless (SoS) protein Chain: S domain 1"/>
    <property type="match status" value="1"/>
</dbReference>
<dbReference type="VEuPathDB" id="FungiDB:AMAG_01539"/>
<dbReference type="InterPro" id="IPR036964">
    <property type="entry name" value="RASGEF_cat_dom_sf"/>
</dbReference>
<name>A0A0L0RZ19_ALLM3</name>
<dbReference type="PANTHER" id="PTHR23113:SF368">
    <property type="entry name" value="CELL DIVISION CONTROL PROTEIN 25"/>
    <property type="match status" value="1"/>
</dbReference>
<organism evidence="4 5">
    <name type="scientific">Allomyces macrogynus (strain ATCC 38327)</name>
    <name type="common">Allomyces javanicus var. macrogynus</name>
    <dbReference type="NCBI Taxonomy" id="578462"/>
    <lineage>
        <taxon>Eukaryota</taxon>
        <taxon>Fungi</taxon>
        <taxon>Fungi incertae sedis</taxon>
        <taxon>Blastocladiomycota</taxon>
        <taxon>Blastocladiomycetes</taxon>
        <taxon>Blastocladiales</taxon>
        <taxon>Blastocladiaceae</taxon>
        <taxon>Allomyces</taxon>
    </lineage>
</organism>
<feature type="domain" description="Ras-GEF" evidence="3">
    <location>
        <begin position="43"/>
        <end position="272"/>
    </location>
</feature>
<dbReference type="SMART" id="SM00147">
    <property type="entry name" value="RasGEF"/>
    <property type="match status" value="1"/>
</dbReference>
<dbReference type="GO" id="GO:0005886">
    <property type="term" value="C:plasma membrane"/>
    <property type="evidence" value="ECO:0007669"/>
    <property type="project" value="TreeGrafter"/>
</dbReference>
<evidence type="ECO:0000313" key="4">
    <source>
        <dbReference type="EMBL" id="KNE55652.1"/>
    </source>
</evidence>
<dbReference type="Gene3D" id="1.10.840.10">
    <property type="entry name" value="Ras guanine-nucleotide exchange factors catalytic domain"/>
    <property type="match status" value="1"/>
</dbReference>
<dbReference type="CDD" id="cd00155">
    <property type="entry name" value="RasGEF"/>
    <property type="match status" value="1"/>
</dbReference>
<dbReference type="Proteomes" id="UP000054350">
    <property type="component" value="Unassembled WGS sequence"/>
</dbReference>
<dbReference type="OrthoDB" id="546434at2759"/>
<keyword evidence="1 2" id="KW-0344">Guanine-nucleotide releasing factor</keyword>
<reference evidence="4 5" key="1">
    <citation type="submission" date="2009-11" db="EMBL/GenBank/DDBJ databases">
        <title>Annotation of Allomyces macrogynus ATCC 38327.</title>
        <authorList>
            <consortium name="The Broad Institute Genome Sequencing Platform"/>
            <person name="Russ C."/>
            <person name="Cuomo C."/>
            <person name="Burger G."/>
            <person name="Gray M.W."/>
            <person name="Holland P.W.H."/>
            <person name="King N."/>
            <person name="Lang F.B.F."/>
            <person name="Roger A.J."/>
            <person name="Ruiz-Trillo I."/>
            <person name="Young S.K."/>
            <person name="Zeng Q."/>
            <person name="Gargeya S."/>
            <person name="Fitzgerald M."/>
            <person name="Haas B."/>
            <person name="Abouelleil A."/>
            <person name="Alvarado L."/>
            <person name="Arachchi H.M."/>
            <person name="Berlin A."/>
            <person name="Chapman S.B."/>
            <person name="Gearin G."/>
            <person name="Goldberg J."/>
            <person name="Griggs A."/>
            <person name="Gujja S."/>
            <person name="Hansen M."/>
            <person name="Heiman D."/>
            <person name="Howarth C."/>
            <person name="Larimer J."/>
            <person name="Lui A."/>
            <person name="MacDonald P.J.P."/>
            <person name="McCowen C."/>
            <person name="Montmayeur A."/>
            <person name="Murphy C."/>
            <person name="Neiman D."/>
            <person name="Pearson M."/>
            <person name="Priest M."/>
            <person name="Roberts A."/>
            <person name="Saif S."/>
            <person name="Shea T."/>
            <person name="Sisk P."/>
            <person name="Stolte C."/>
            <person name="Sykes S."/>
            <person name="Wortman J."/>
            <person name="Nusbaum C."/>
            <person name="Birren B."/>
        </authorList>
    </citation>
    <scope>NUCLEOTIDE SEQUENCE [LARGE SCALE GENOMIC DNA]</scope>
    <source>
        <strain evidence="4 5">ATCC 38327</strain>
    </source>
</reference>
<dbReference type="Pfam" id="PF00617">
    <property type="entry name" value="RasGEF"/>
    <property type="match status" value="1"/>
</dbReference>
<protein>
    <recommendedName>
        <fullName evidence="3">Ras-GEF domain-containing protein</fullName>
    </recommendedName>
</protein>
<sequence length="279" mass="31168">MQESQNTDPVVDLKPAPKSVISTKHLPTLESRPAITTALLDQDATEIARQQTLLKAKHFRAIVTKEWVNQIWGRTNEASRAMAPTIDVMITLTNRLSRTVTQMVVAREVEKERLAVIKHWVHVAQACAALNNFNAVTAIVVGLCMGPVHRMEKTWGALTRLTEMVSASGQYANYRKALKAATKPCILFLGVYITNLTFVEDGNPDFLPENHHINFEKRRKVATIIEEIVDWQHGCVYGLLPVGALQSYLRDLPLGDVAEKDLYAKSVKAEPIEDDSDND</sequence>
<evidence type="ECO:0000313" key="5">
    <source>
        <dbReference type="Proteomes" id="UP000054350"/>
    </source>
</evidence>
<proteinExistence type="predicted"/>
<keyword evidence="5" id="KW-1185">Reference proteome</keyword>
<dbReference type="OMA" id="QISHRIR"/>
<dbReference type="AlphaFoldDB" id="A0A0L0RZ19"/>
<accession>A0A0L0RZ19</accession>
<dbReference type="InterPro" id="IPR023578">
    <property type="entry name" value="Ras_GEF_dom_sf"/>
</dbReference>
<dbReference type="STRING" id="578462.A0A0L0RZ19"/>
<dbReference type="InterPro" id="IPR008937">
    <property type="entry name" value="Ras-like_GEF"/>
</dbReference>
<dbReference type="PANTHER" id="PTHR23113">
    <property type="entry name" value="GUANINE NUCLEOTIDE EXCHANGE FACTOR"/>
    <property type="match status" value="1"/>
</dbReference>
<dbReference type="EMBL" id="GG745329">
    <property type="protein sequence ID" value="KNE55652.1"/>
    <property type="molecule type" value="Genomic_DNA"/>
</dbReference>
<evidence type="ECO:0000259" key="3">
    <source>
        <dbReference type="PROSITE" id="PS50009"/>
    </source>
</evidence>
<dbReference type="GO" id="GO:0007265">
    <property type="term" value="P:Ras protein signal transduction"/>
    <property type="evidence" value="ECO:0007669"/>
    <property type="project" value="TreeGrafter"/>
</dbReference>
<dbReference type="SUPFAM" id="SSF48366">
    <property type="entry name" value="Ras GEF"/>
    <property type="match status" value="1"/>
</dbReference>
<dbReference type="PROSITE" id="PS50009">
    <property type="entry name" value="RASGEF_CAT"/>
    <property type="match status" value="1"/>
</dbReference>
<dbReference type="GO" id="GO:0005085">
    <property type="term" value="F:guanyl-nucleotide exchange factor activity"/>
    <property type="evidence" value="ECO:0007669"/>
    <property type="project" value="UniProtKB-KW"/>
</dbReference>
<dbReference type="InterPro" id="IPR001895">
    <property type="entry name" value="RASGEF_cat_dom"/>
</dbReference>
<evidence type="ECO:0000256" key="2">
    <source>
        <dbReference type="PROSITE-ProRule" id="PRU00168"/>
    </source>
</evidence>
<dbReference type="eggNOG" id="KOG3417">
    <property type="taxonomic scope" value="Eukaryota"/>
</dbReference>
<reference evidence="5" key="2">
    <citation type="submission" date="2009-11" db="EMBL/GenBank/DDBJ databases">
        <title>The Genome Sequence of Allomyces macrogynus strain ATCC 38327.</title>
        <authorList>
            <consortium name="The Broad Institute Genome Sequencing Platform"/>
            <person name="Russ C."/>
            <person name="Cuomo C."/>
            <person name="Shea T."/>
            <person name="Young S.K."/>
            <person name="Zeng Q."/>
            <person name="Koehrsen M."/>
            <person name="Haas B."/>
            <person name="Borodovsky M."/>
            <person name="Guigo R."/>
            <person name="Alvarado L."/>
            <person name="Berlin A."/>
            <person name="Borenstein D."/>
            <person name="Chen Z."/>
            <person name="Engels R."/>
            <person name="Freedman E."/>
            <person name="Gellesch M."/>
            <person name="Goldberg J."/>
            <person name="Griggs A."/>
            <person name="Gujja S."/>
            <person name="Heiman D."/>
            <person name="Hepburn T."/>
            <person name="Howarth C."/>
            <person name="Jen D."/>
            <person name="Larson L."/>
            <person name="Lewis B."/>
            <person name="Mehta T."/>
            <person name="Park D."/>
            <person name="Pearson M."/>
            <person name="Roberts A."/>
            <person name="Saif S."/>
            <person name="Shenoy N."/>
            <person name="Sisk P."/>
            <person name="Stolte C."/>
            <person name="Sykes S."/>
            <person name="Walk T."/>
            <person name="White J."/>
            <person name="Yandava C."/>
            <person name="Burger G."/>
            <person name="Gray M.W."/>
            <person name="Holland P.W.H."/>
            <person name="King N."/>
            <person name="Lang F.B.F."/>
            <person name="Roger A.J."/>
            <person name="Ruiz-Trillo I."/>
            <person name="Lander E."/>
            <person name="Nusbaum C."/>
        </authorList>
    </citation>
    <scope>NUCLEOTIDE SEQUENCE [LARGE SCALE GENOMIC DNA]</scope>
    <source>
        <strain evidence="5">ATCC 38327</strain>
    </source>
</reference>